<feature type="signal peptide" evidence="2">
    <location>
        <begin position="1"/>
        <end position="24"/>
    </location>
</feature>
<reference evidence="6" key="1">
    <citation type="submission" date="2015-02" db="EMBL/GenBank/DDBJ databases">
        <title>Genome sequencing for Strongylocentrotus purpuratus.</title>
        <authorList>
            <person name="Murali S."/>
            <person name="Liu Y."/>
            <person name="Vee V."/>
            <person name="English A."/>
            <person name="Wang M."/>
            <person name="Skinner E."/>
            <person name="Han Y."/>
            <person name="Muzny D.M."/>
            <person name="Worley K.C."/>
            <person name="Gibbs R.A."/>
        </authorList>
    </citation>
    <scope>NUCLEOTIDE SEQUENCE</scope>
</reference>
<dbReference type="InterPro" id="IPR055378">
    <property type="entry name" value="GH3_C"/>
</dbReference>
<dbReference type="GeneID" id="100887919"/>
<feature type="domain" description="GH3 middle" evidence="3">
    <location>
        <begin position="416"/>
        <end position="488"/>
    </location>
</feature>
<dbReference type="KEGG" id="spu:100887919"/>
<dbReference type="Proteomes" id="UP000007110">
    <property type="component" value="Unassembled WGS sequence"/>
</dbReference>
<dbReference type="GO" id="GO:0005737">
    <property type="term" value="C:cytoplasm"/>
    <property type="evidence" value="ECO:0000318"/>
    <property type="project" value="GO_Central"/>
</dbReference>
<accession>A0A7M7N5X2</accession>
<dbReference type="PANTHER" id="PTHR31901:SF9">
    <property type="entry name" value="GH3 DOMAIN-CONTAINING PROTEIN"/>
    <property type="match status" value="1"/>
</dbReference>
<evidence type="ECO:0000256" key="2">
    <source>
        <dbReference type="SAM" id="SignalP"/>
    </source>
</evidence>
<keyword evidence="6" id="KW-1185">Reference proteome</keyword>
<evidence type="ECO:0000313" key="6">
    <source>
        <dbReference type="Proteomes" id="UP000007110"/>
    </source>
</evidence>
<keyword evidence="1" id="KW-0472">Membrane</keyword>
<proteinExistence type="predicted"/>
<dbReference type="RefSeq" id="XP_030831742.1">
    <property type="nucleotide sequence ID" value="XM_030975882.1"/>
</dbReference>
<evidence type="ECO:0000313" key="5">
    <source>
        <dbReference type="EnsemblMetazoa" id="XP_030831742"/>
    </source>
</evidence>
<feature type="domain" description="GH3 C-terminal" evidence="4">
    <location>
        <begin position="505"/>
        <end position="628"/>
    </location>
</feature>
<dbReference type="PANTHER" id="PTHR31901">
    <property type="entry name" value="GH3 DOMAIN-CONTAINING PROTEIN"/>
    <property type="match status" value="1"/>
</dbReference>
<evidence type="ECO:0000259" key="4">
    <source>
        <dbReference type="Pfam" id="PF23572"/>
    </source>
</evidence>
<dbReference type="PROSITE" id="PS51257">
    <property type="entry name" value="PROKAR_LIPOPROTEIN"/>
    <property type="match status" value="1"/>
</dbReference>
<evidence type="ECO:0000256" key="1">
    <source>
        <dbReference type="SAM" id="Phobius"/>
    </source>
</evidence>
<dbReference type="AlphaFoldDB" id="A0A7M7N5X2"/>
<keyword evidence="2" id="KW-0732">Signal</keyword>
<dbReference type="GO" id="GO:0016881">
    <property type="term" value="F:acid-amino acid ligase activity"/>
    <property type="evidence" value="ECO:0000318"/>
    <property type="project" value="GO_Central"/>
</dbReference>
<organism evidence="5 6">
    <name type="scientific">Strongylocentrotus purpuratus</name>
    <name type="common">Purple sea urchin</name>
    <dbReference type="NCBI Taxonomy" id="7668"/>
    <lineage>
        <taxon>Eukaryota</taxon>
        <taxon>Metazoa</taxon>
        <taxon>Echinodermata</taxon>
        <taxon>Eleutherozoa</taxon>
        <taxon>Echinozoa</taxon>
        <taxon>Echinoidea</taxon>
        <taxon>Euechinoidea</taxon>
        <taxon>Echinacea</taxon>
        <taxon>Camarodonta</taxon>
        <taxon>Echinidea</taxon>
        <taxon>Strongylocentrotidae</taxon>
        <taxon>Strongylocentrotus</taxon>
    </lineage>
</organism>
<reference evidence="5" key="2">
    <citation type="submission" date="2021-01" db="UniProtKB">
        <authorList>
            <consortium name="EnsemblMetazoa"/>
        </authorList>
    </citation>
    <scope>IDENTIFICATION</scope>
</reference>
<dbReference type="OrthoDB" id="10004661at2759"/>
<dbReference type="Pfam" id="PF03321">
    <property type="entry name" value="GH3"/>
    <property type="match status" value="1"/>
</dbReference>
<sequence length="652" mass="74327">MAHRSIQPCLLLLSCVSFIIGVNGLNYCFHSLNAFGAMWKRTISGTLGIICLLLSLVTVRISTLRIADGHTVITAILHYVLINCTLLRNELRMRDYHSAWRNPREAQEKLLQDIIQKNGDTVYGRQHKLKDVHFLNDLRKTHPLTTYDHYRSYIDRMAIGEKGVLTSEAPMRFALTSGTTGKAKMWPYLKSYISDSYKIMYGLVSAITFKTFNERSLLQQDIWLYTAPKTRFTEGGILMGPGSLIAPWMKKFLLIFSTPGEGFFISRPFEATYIHLLFGLRDRNLGGIMANFTSNLMSAMRQLEHCWQDIVRDIEHGTISYLNLESDVQKKFSKSLGSGDPERAAELKTEFEKGFDGIIRRVWPHIHYINAVDSAGLKGVLLDTYAKGVPMYAPGLGATEGMMGINLWITSGKDEFVLLPGYTVFEFIPEENMEDETPETLFLDELTIDGVYEIVITQLFGCYRFRYGDVIKITRFHMNTPVAEFMYRSGQMLNVVSEKVDQRTVQEAMCAAVDQWPDVQIRDYAVAESTLLAELDNRDKTVCPYYIVFIELDQDPDSGDIDQDQYCLIDSELQRLSFTYKSYREKGCIATPSVHIVKPGTFSLLHDFILTNTTTTANQYKVPRKLRTPQMLRLMLDNSAVRSNTFGRMAEL</sequence>
<dbReference type="EnsemblMetazoa" id="XM_030975882">
    <property type="protein sequence ID" value="XP_030831742"/>
    <property type="gene ID" value="LOC100887919"/>
</dbReference>
<keyword evidence="1" id="KW-1133">Transmembrane helix</keyword>
<dbReference type="InParanoid" id="A0A7M7N5X2"/>
<feature type="transmembrane region" description="Helical" evidence="1">
    <location>
        <begin position="40"/>
        <end position="59"/>
    </location>
</feature>
<protein>
    <submittedName>
        <fullName evidence="5">Uncharacterized protein</fullName>
    </submittedName>
</protein>
<dbReference type="InterPro" id="IPR055377">
    <property type="entry name" value="GH3_M"/>
</dbReference>
<dbReference type="Pfam" id="PF23572">
    <property type="entry name" value="GH3_C"/>
    <property type="match status" value="1"/>
</dbReference>
<keyword evidence="1" id="KW-0812">Transmembrane</keyword>
<feature type="chain" id="PRO_5029617445" evidence="2">
    <location>
        <begin position="25"/>
        <end position="652"/>
    </location>
</feature>
<dbReference type="Pfam" id="PF23571">
    <property type="entry name" value="GH3_M"/>
    <property type="match status" value="1"/>
</dbReference>
<evidence type="ECO:0000259" key="3">
    <source>
        <dbReference type="Pfam" id="PF23571"/>
    </source>
</evidence>
<dbReference type="OMA" id="GHKQWIH"/>
<dbReference type="InterPro" id="IPR004993">
    <property type="entry name" value="GH3"/>
</dbReference>
<name>A0A7M7N5X2_STRPU</name>